<dbReference type="Pfam" id="PF00534">
    <property type="entry name" value="Glycos_transf_1"/>
    <property type="match status" value="1"/>
</dbReference>
<evidence type="ECO:0000313" key="4">
    <source>
        <dbReference type="Proteomes" id="UP000070646"/>
    </source>
</evidence>
<dbReference type="PANTHER" id="PTHR12526">
    <property type="entry name" value="GLYCOSYLTRANSFERASE"/>
    <property type="match status" value="1"/>
</dbReference>
<dbReference type="EMBL" id="DACTCB010000013">
    <property type="protein sequence ID" value="HAT4308492.1"/>
    <property type="molecule type" value="Genomic_DNA"/>
</dbReference>
<dbReference type="AlphaFoldDB" id="A0A133MLB6"/>
<reference evidence="3 4" key="1">
    <citation type="submission" date="2016-01" db="EMBL/GenBank/DDBJ databases">
        <authorList>
            <person name="Oliw E.H."/>
        </authorList>
    </citation>
    <scope>NUCLEOTIDE SEQUENCE [LARGE SCALE GENOMIC DNA]</scope>
    <source>
        <strain evidence="3 4">MJR7757A</strain>
    </source>
</reference>
<comment type="caution">
    <text evidence="3">The sequence shown here is derived from an EMBL/GenBank/DDBJ whole genome shotgun (WGS) entry which is preliminary data.</text>
</comment>
<name>A0A133MLB6_CLOPF</name>
<proteinExistence type="predicted"/>
<gene>
    <name evidence="3" type="ORF">HMPREF3222_03157</name>
    <name evidence="2" type="ORF">I9080_002307</name>
</gene>
<reference evidence="2" key="3">
    <citation type="submission" date="2020-07" db="EMBL/GenBank/DDBJ databases">
        <authorList>
            <consortium name="NCBI Pathogen Detection Project"/>
        </authorList>
    </citation>
    <scope>NUCLEOTIDE SEQUENCE</scope>
    <source>
        <strain evidence="2">C8</strain>
    </source>
</reference>
<dbReference type="CDD" id="cd03811">
    <property type="entry name" value="GT4_GT28_WabH-like"/>
    <property type="match status" value="1"/>
</dbReference>
<evidence type="ECO:0000259" key="1">
    <source>
        <dbReference type="Pfam" id="PF00534"/>
    </source>
</evidence>
<dbReference type="PANTHER" id="PTHR12526:SF630">
    <property type="entry name" value="GLYCOSYLTRANSFERASE"/>
    <property type="match status" value="1"/>
</dbReference>
<dbReference type="EMBL" id="LRPU01000219">
    <property type="protein sequence ID" value="KXA04842.1"/>
    <property type="molecule type" value="Genomic_DNA"/>
</dbReference>
<dbReference type="InterPro" id="IPR001296">
    <property type="entry name" value="Glyco_trans_1"/>
</dbReference>
<accession>A0A133MLB6</accession>
<organism evidence="3 4">
    <name type="scientific">Clostridium perfringens</name>
    <dbReference type="NCBI Taxonomy" id="1502"/>
    <lineage>
        <taxon>Bacteria</taxon>
        <taxon>Bacillati</taxon>
        <taxon>Bacillota</taxon>
        <taxon>Clostridia</taxon>
        <taxon>Eubacteriales</taxon>
        <taxon>Clostridiaceae</taxon>
        <taxon>Clostridium</taxon>
    </lineage>
</organism>
<dbReference type="GO" id="GO:0016757">
    <property type="term" value="F:glycosyltransferase activity"/>
    <property type="evidence" value="ECO:0007669"/>
    <property type="project" value="InterPro"/>
</dbReference>
<reference evidence="2" key="2">
    <citation type="journal article" date="2018" name="Genome Biol.">
        <title>SKESA: strategic k-mer extension for scrupulous assemblies.</title>
        <authorList>
            <person name="Souvorov A."/>
            <person name="Agarwala R."/>
            <person name="Lipman D.J."/>
        </authorList>
    </citation>
    <scope>NUCLEOTIDE SEQUENCE</scope>
    <source>
        <strain evidence="2">C8</strain>
    </source>
</reference>
<protein>
    <submittedName>
        <fullName evidence="2 3">Glycosyltransferase</fullName>
    </submittedName>
</protein>
<keyword evidence="3" id="KW-0808">Transferase</keyword>
<dbReference type="Gene3D" id="3.40.50.2000">
    <property type="entry name" value="Glycogen Phosphorylase B"/>
    <property type="match status" value="2"/>
</dbReference>
<dbReference type="Proteomes" id="UP000859547">
    <property type="component" value="Unassembled WGS sequence"/>
</dbReference>
<feature type="domain" description="Glycosyl transferase family 1" evidence="1">
    <location>
        <begin position="196"/>
        <end position="354"/>
    </location>
</feature>
<sequence length="379" mass="43605">MKILFIPWTFSNGGGSEKILSNLLNALKNYNFDISLFEIEKGHHDFDTNGDLFKYLGFLFKNTNLENSILYKIKRKFLFFLLENFPSLIRRFYIKGDFDIVISFNYLYPSFVASTFKGKKLMWFHEFIENLDYSKFSGKEKLKMKHLYKKQKKALEKANYIISISDKTESLIKTIYPEFSNKTVKIFNGYNFNEIIEKSNETSIDPIDIIAIGRLDENKNFSLLINSIKEVKKSLPSIKVKILGEGNERELLSNLIKENSLENNIELLGYTNNPYSYIKSSSLLVLTSKREAFPTVIVEAMSLNCPFVSTNVGGVKELSNNGSCGKVIFNEKDLSKTLTLLLTNKNLLNNMKKNCSEYVSKYSLENQATELNKLISSLF</sequence>
<dbReference type="RefSeq" id="WP_060796934.1">
    <property type="nucleotide sequence ID" value="NZ_CABEEO010000004.1"/>
</dbReference>
<evidence type="ECO:0000313" key="3">
    <source>
        <dbReference type="EMBL" id="KXA04842.1"/>
    </source>
</evidence>
<dbReference type="SUPFAM" id="SSF53756">
    <property type="entry name" value="UDP-Glycosyltransferase/glycogen phosphorylase"/>
    <property type="match status" value="1"/>
</dbReference>
<dbReference type="Proteomes" id="UP000070646">
    <property type="component" value="Unassembled WGS sequence"/>
</dbReference>
<dbReference type="PATRIC" id="fig|1502.174.peg.3187"/>
<evidence type="ECO:0000313" key="2">
    <source>
        <dbReference type="EMBL" id="HAT4308492.1"/>
    </source>
</evidence>